<gene>
    <name evidence="3" type="ORF">BT63DRAFT_478776</name>
</gene>
<evidence type="ECO:0000256" key="1">
    <source>
        <dbReference type="SAM" id="MobiDB-lite"/>
    </source>
</evidence>
<reference evidence="3" key="1">
    <citation type="journal article" date="2020" name="Stud. Mycol.">
        <title>101 Dothideomycetes genomes: a test case for predicting lifestyles and emergence of pathogens.</title>
        <authorList>
            <person name="Haridas S."/>
            <person name="Albert R."/>
            <person name="Binder M."/>
            <person name="Bloem J."/>
            <person name="Labutti K."/>
            <person name="Salamov A."/>
            <person name="Andreopoulos B."/>
            <person name="Baker S."/>
            <person name="Barry K."/>
            <person name="Bills G."/>
            <person name="Bluhm B."/>
            <person name="Cannon C."/>
            <person name="Castanera R."/>
            <person name="Culley D."/>
            <person name="Daum C."/>
            <person name="Ezra D."/>
            <person name="Gonzalez J."/>
            <person name="Henrissat B."/>
            <person name="Kuo A."/>
            <person name="Liang C."/>
            <person name="Lipzen A."/>
            <person name="Lutzoni F."/>
            <person name="Magnuson J."/>
            <person name="Mondo S."/>
            <person name="Nolan M."/>
            <person name="Ohm R."/>
            <person name="Pangilinan J."/>
            <person name="Park H.-J."/>
            <person name="Ramirez L."/>
            <person name="Alfaro M."/>
            <person name="Sun H."/>
            <person name="Tritt A."/>
            <person name="Yoshinaga Y."/>
            <person name="Zwiers L.-H."/>
            <person name="Turgeon B."/>
            <person name="Goodwin S."/>
            <person name="Spatafora J."/>
            <person name="Crous P."/>
            <person name="Grigoriev I."/>
        </authorList>
    </citation>
    <scope>NUCLEOTIDE SEQUENCE</scope>
    <source>
        <strain evidence="3">CBS 115976</strain>
    </source>
</reference>
<sequence>MSQNLARPADPVSLQEPQHSPIEAAQVSQNAQPGGNLVPNNAPADAASSAVITEHDPSKTDGKSQTQQADHQPVYKHILDVFKNCVLVVTLAITIWLAVTQRQATEYAQSANQLAQSANQLAQVANQNAHIANDLANNSLAVAETSKQIAKAALDTTNAQYLLSLINLCDQYPMSNQSFTSNHTTLHCSDLLQSPLPLLSSSSSAPLQSSTSVPNLTSPSEGHRLSSSAIAAISIGSVVGLAALAVLIYVYLMRVRRKGVESRRALSTPNKAEAKG</sequence>
<keyword evidence="2" id="KW-1133">Transmembrane helix</keyword>
<evidence type="ECO:0000313" key="3">
    <source>
        <dbReference type="EMBL" id="KAF2670656.1"/>
    </source>
</evidence>
<proteinExistence type="predicted"/>
<evidence type="ECO:0000313" key="4">
    <source>
        <dbReference type="Proteomes" id="UP000799302"/>
    </source>
</evidence>
<keyword evidence="2" id="KW-0472">Membrane</keyword>
<protein>
    <submittedName>
        <fullName evidence="3">Uncharacterized protein</fullName>
    </submittedName>
</protein>
<accession>A0A6A6UG76</accession>
<keyword evidence="2" id="KW-0812">Transmembrane</keyword>
<dbReference type="EMBL" id="MU004234">
    <property type="protein sequence ID" value="KAF2670656.1"/>
    <property type="molecule type" value="Genomic_DNA"/>
</dbReference>
<evidence type="ECO:0000256" key="2">
    <source>
        <dbReference type="SAM" id="Phobius"/>
    </source>
</evidence>
<organism evidence="3 4">
    <name type="scientific">Microthyrium microscopicum</name>
    <dbReference type="NCBI Taxonomy" id="703497"/>
    <lineage>
        <taxon>Eukaryota</taxon>
        <taxon>Fungi</taxon>
        <taxon>Dikarya</taxon>
        <taxon>Ascomycota</taxon>
        <taxon>Pezizomycotina</taxon>
        <taxon>Dothideomycetes</taxon>
        <taxon>Dothideomycetes incertae sedis</taxon>
        <taxon>Microthyriales</taxon>
        <taxon>Microthyriaceae</taxon>
        <taxon>Microthyrium</taxon>
    </lineage>
</organism>
<feature type="compositionally biased region" description="Low complexity" evidence="1">
    <location>
        <begin position="38"/>
        <end position="51"/>
    </location>
</feature>
<dbReference type="Proteomes" id="UP000799302">
    <property type="component" value="Unassembled WGS sequence"/>
</dbReference>
<feature type="transmembrane region" description="Helical" evidence="2">
    <location>
        <begin position="229"/>
        <end position="252"/>
    </location>
</feature>
<feature type="region of interest" description="Disordered" evidence="1">
    <location>
        <begin position="1"/>
        <end position="68"/>
    </location>
</feature>
<dbReference type="AlphaFoldDB" id="A0A6A6UG76"/>
<keyword evidence="4" id="KW-1185">Reference proteome</keyword>
<name>A0A6A6UG76_9PEZI</name>
<feature type="compositionally biased region" description="Basic and acidic residues" evidence="1">
    <location>
        <begin position="53"/>
        <end position="62"/>
    </location>
</feature>